<dbReference type="Proteomes" id="UP000683511">
    <property type="component" value="Chromosome"/>
</dbReference>
<dbReference type="EMBL" id="CP021056">
    <property type="protein sequence ID" value="QXE26105.1"/>
    <property type="molecule type" value="Genomic_DNA"/>
</dbReference>
<keyword evidence="2" id="KW-1185">Reference proteome</keyword>
<reference evidence="1" key="1">
    <citation type="submission" date="2017-04" db="EMBL/GenBank/DDBJ databases">
        <title>Genome deletions in a multicellular cyanobacterial endosymbiont for morphological adaptation in marine diatoms.</title>
        <authorList>
            <person name="Wang Y."/>
            <person name="Gao H."/>
            <person name="Li R."/>
            <person name="Xu X."/>
        </authorList>
    </citation>
    <scope>NUCLEOTIDE SEQUENCE</scope>
    <source>
        <strain evidence="1">FACHB 800</strain>
    </source>
</reference>
<proteinExistence type="predicted"/>
<dbReference type="CDD" id="cd10227">
    <property type="entry name" value="ASKHA_NBD_ParM-like"/>
    <property type="match status" value="1"/>
</dbReference>
<organism evidence="1 2">
    <name type="scientific">Richelia sinica FACHB-800</name>
    <dbReference type="NCBI Taxonomy" id="1357546"/>
    <lineage>
        <taxon>Bacteria</taxon>
        <taxon>Bacillati</taxon>
        <taxon>Cyanobacteriota</taxon>
        <taxon>Cyanophyceae</taxon>
        <taxon>Nostocales</taxon>
        <taxon>Nostocaceae</taxon>
        <taxon>Richelia</taxon>
    </lineage>
</organism>
<evidence type="ECO:0008006" key="3">
    <source>
        <dbReference type="Google" id="ProtNLM"/>
    </source>
</evidence>
<name>A0A975TCV2_9NOST</name>
<dbReference type="AlphaFoldDB" id="A0A975TCV2"/>
<gene>
    <name evidence="1" type="ORF">B6N60_04836</name>
</gene>
<protein>
    <recommendedName>
        <fullName evidence="3">ParM/StbA family protein</fullName>
    </recommendedName>
</protein>
<sequence length="389" mass="43744">MLGKPESMSNLIVSFDPGASLTKIVYELATEGKPCLMTMEPEMLRLPQSSIDAYMSSRKGLESSNPVDEAWVSCTADGDTQCTVVGFLARQFSASARLDKLKYETSIDKALAVVGAIAQHNKLPNRFSLSLTSLLPYGEYQNRQAFEEQLRVALKDFRFRGQKLRVKLERFECLPEGAGLAMIRQRQNGKSWFNAQTIAVLMFGHRNSSLLLFERGKMTAGYTNGLGFHQMVKRVIERTSGQDATTLTAAIYAAGADITADNQAIRALVKSKDPKNIDYELQMIVNAIATAKAEYWSRLYDWLESTLPAVNEVILSGGAALYLEHELQECFEEISTYWGTDLQQQVQEAFKNASNDYHHTFREQETLSFRLIDAFGLFMRFRAQMEKVA</sequence>
<evidence type="ECO:0000313" key="2">
    <source>
        <dbReference type="Proteomes" id="UP000683511"/>
    </source>
</evidence>
<evidence type="ECO:0000313" key="1">
    <source>
        <dbReference type="EMBL" id="QXE26105.1"/>
    </source>
</evidence>
<dbReference type="KEGG" id="rsin:B6N60_04836"/>
<dbReference type="Gene3D" id="3.30.420.40">
    <property type="match status" value="2"/>
</dbReference>
<accession>A0A975TCV2</accession>